<evidence type="ECO:0000313" key="10">
    <source>
        <dbReference type="Proteomes" id="UP000422736"/>
    </source>
</evidence>
<dbReference type="PANTHER" id="PTHR19370:SF189">
    <property type="entry name" value="CYTOCHROME C MITOCHONDRIAL IMPORT FACTOR CYC2"/>
    <property type="match status" value="1"/>
</dbReference>
<dbReference type="InterPro" id="IPR039261">
    <property type="entry name" value="FNR_nucleotide-bd"/>
</dbReference>
<keyword evidence="6" id="KW-0560">Oxidoreductase</keyword>
<gene>
    <name evidence="9" type="primary">CYC2</name>
    <name evidence="9" type="ORF">FIM1_149</name>
</gene>
<dbReference type="Pfam" id="PF00970">
    <property type="entry name" value="FAD_binding_6"/>
    <property type="match status" value="1"/>
</dbReference>
<feature type="domain" description="FAD-binding FR-type" evidence="8">
    <location>
        <begin position="62"/>
        <end position="182"/>
    </location>
</feature>
<reference evidence="9 10" key="1">
    <citation type="submission" date="2016-03" db="EMBL/GenBank/DDBJ databases">
        <title>How can Kluyveromyces marxianus grow so fast - potential evolutionary course in Saccharomyces Complex revealed by comparative genomics.</title>
        <authorList>
            <person name="Mo W."/>
            <person name="Lu W."/>
            <person name="Yang X."/>
            <person name="Qi J."/>
            <person name="Lv H."/>
        </authorList>
    </citation>
    <scope>NUCLEOTIDE SEQUENCE [LARGE SCALE GENOMIC DNA]</scope>
    <source>
        <strain evidence="9 10">FIM1</strain>
    </source>
</reference>
<dbReference type="SUPFAM" id="SSF52343">
    <property type="entry name" value="Ferredoxin reductase-like, C-terminal NADP-linked domain"/>
    <property type="match status" value="1"/>
</dbReference>
<dbReference type="InterPro" id="IPR017938">
    <property type="entry name" value="Riboflavin_synthase-like_b-brl"/>
</dbReference>
<evidence type="ECO:0000256" key="2">
    <source>
        <dbReference type="ARBA" id="ARBA00004370"/>
    </source>
</evidence>
<dbReference type="PANTHER" id="PTHR19370">
    <property type="entry name" value="NADH-CYTOCHROME B5 REDUCTASE"/>
    <property type="match status" value="1"/>
</dbReference>
<dbReference type="EMBL" id="CP015054">
    <property type="protein sequence ID" value="QGN13510.1"/>
    <property type="molecule type" value="Genomic_DNA"/>
</dbReference>
<dbReference type="InterPro" id="IPR008333">
    <property type="entry name" value="Cbr1-like_FAD-bd_dom"/>
</dbReference>
<protein>
    <submittedName>
        <fullName evidence="9">Cytochrome c mitochondrial import factor CYC2</fullName>
    </submittedName>
</protein>
<organism evidence="9 10">
    <name type="scientific">Kluyveromyces marxianus</name>
    <name type="common">Yeast</name>
    <name type="synonym">Candida kefyr</name>
    <dbReference type="NCBI Taxonomy" id="4911"/>
    <lineage>
        <taxon>Eukaryota</taxon>
        <taxon>Fungi</taxon>
        <taxon>Dikarya</taxon>
        <taxon>Ascomycota</taxon>
        <taxon>Saccharomycotina</taxon>
        <taxon>Saccharomycetes</taxon>
        <taxon>Saccharomycetales</taxon>
        <taxon>Saccharomycetaceae</taxon>
        <taxon>Kluyveromyces</taxon>
    </lineage>
</organism>
<evidence type="ECO:0000259" key="8">
    <source>
        <dbReference type="PROSITE" id="PS51384"/>
    </source>
</evidence>
<dbReference type="PROSITE" id="PS51384">
    <property type="entry name" value="FAD_FR"/>
    <property type="match status" value="1"/>
</dbReference>
<evidence type="ECO:0000256" key="7">
    <source>
        <dbReference type="ARBA" id="ARBA00023136"/>
    </source>
</evidence>
<dbReference type="SUPFAM" id="SSF63380">
    <property type="entry name" value="Riboflavin synthase domain-like"/>
    <property type="match status" value="1"/>
</dbReference>
<dbReference type="CDD" id="cd06183">
    <property type="entry name" value="cyt_b5_reduct_like"/>
    <property type="match status" value="1"/>
</dbReference>
<evidence type="ECO:0000313" key="9">
    <source>
        <dbReference type="EMBL" id="QGN13510.1"/>
    </source>
</evidence>
<evidence type="ECO:0000256" key="4">
    <source>
        <dbReference type="ARBA" id="ARBA00022630"/>
    </source>
</evidence>
<dbReference type="InterPro" id="IPR017927">
    <property type="entry name" value="FAD-bd_FR_type"/>
</dbReference>
<accession>A0ABX6EQ43</accession>
<comment type="subcellular location">
    <subcellularLocation>
        <location evidence="2">Membrane</location>
    </subcellularLocation>
</comment>
<evidence type="ECO:0000256" key="3">
    <source>
        <dbReference type="ARBA" id="ARBA00006105"/>
    </source>
</evidence>
<sequence>MKIVLGNVGKRLFSSSVNSIPKQPNHGSLLKKVAALVGCATITGLSWRYYEQNYYQTELSREYFTKYRISRKQTIDQDHYLIQLQPLKPQRTNLWSTMGSSKLWSVEVKQPEIMVVRSYTPLPLMLNENGSVDVLKDGENANGALTFYIKKYKQGEVARWINSLPIGHVLELRGPYIEYEIPEIPGEVKRDRSFLWDDELEAASQKFQYQPIDLLFLSGGTGIVPLLQMTLTESPFRGKIAAFHSCKSKTELGPLEGILNKLSSNGRIKLHLYESQDASKSFRNNLNSIKKLIPAPYPYNGPQPFKSIDPQLKPVLALVCGPEGFISTVSGAKLDSMQGPVSGILGSRGWNNSNVYKLS</sequence>
<dbReference type="Gene3D" id="3.40.50.80">
    <property type="entry name" value="Nucleotide-binding domain of ferredoxin-NADP reductase (FNR) module"/>
    <property type="match status" value="1"/>
</dbReference>
<evidence type="ECO:0000256" key="1">
    <source>
        <dbReference type="ARBA" id="ARBA00001974"/>
    </source>
</evidence>
<proteinExistence type="inferred from homology"/>
<keyword evidence="4" id="KW-0285">Flavoprotein</keyword>
<keyword evidence="7" id="KW-0472">Membrane</keyword>
<name>A0ABX6EQ43_KLUMA</name>
<comment type="similarity">
    <text evidence="3">Belongs to the flavoprotein pyridine nucleotide cytochrome reductase family.</text>
</comment>
<dbReference type="Proteomes" id="UP000422736">
    <property type="component" value="Chromosome 1"/>
</dbReference>
<dbReference type="PRINTS" id="PR00406">
    <property type="entry name" value="CYTB5RDTASE"/>
</dbReference>
<dbReference type="Gene3D" id="2.40.30.10">
    <property type="entry name" value="Translation factors"/>
    <property type="match status" value="1"/>
</dbReference>
<dbReference type="InterPro" id="IPR001834">
    <property type="entry name" value="CBR-like"/>
</dbReference>
<comment type="cofactor">
    <cofactor evidence="1">
        <name>FAD</name>
        <dbReference type="ChEBI" id="CHEBI:57692"/>
    </cofactor>
</comment>
<evidence type="ECO:0000256" key="6">
    <source>
        <dbReference type="ARBA" id="ARBA00023002"/>
    </source>
</evidence>
<keyword evidence="10" id="KW-1185">Reference proteome</keyword>
<evidence type="ECO:0000256" key="5">
    <source>
        <dbReference type="ARBA" id="ARBA00022827"/>
    </source>
</evidence>
<keyword evidence="5" id="KW-0274">FAD</keyword>